<dbReference type="RefSeq" id="WP_172368414.1">
    <property type="nucleotide sequence ID" value="NZ_JAGSOI010000035.1"/>
</dbReference>
<keyword evidence="1" id="KW-0472">Membrane</keyword>
<dbReference type="Proteomes" id="UP001056766">
    <property type="component" value="Unassembled WGS sequence"/>
</dbReference>
<sequence length="55" mass="6212">MDTYYTGSMMEEEEKLFEWRTSGLNIDGNGLFFATLAGSIALMVLMRVSSYSSLF</sequence>
<comment type="caution">
    <text evidence="2">The sequence shown here is derived from an EMBL/GenBank/DDBJ whole genome shotgun (WGS) entry which is preliminary data.</text>
</comment>
<protein>
    <submittedName>
        <fullName evidence="2">Uncharacterized protein</fullName>
    </submittedName>
</protein>
<feature type="transmembrane region" description="Helical" evidence="1">
    <location>
        <begin position="30"/>
        <end position="48"/>
    </location>
</feature>
<proteinExistence type="predicted"/>
<evidence type="ECO:0000256" key="1">
    <source>
        <dbReference type="SAM" id="Phobius"/>
    </source>
</evidence>
<reference evidence="2" key="1">
    <citation type="journal article" date="2021" name="mSystems">
        <title>Bacteria and Archaea Synergistically Convert Glycine Betaine to Biogenic Methane in the Formosa Cold Seep of the South China Sea.</title>
        <authorList>
            <person name="Li L."/>
            <person name="Zhang W."/>
            <person name="Zhang S."/>
            <person name="Song L."/>
            <person name="Sun Q."/>
            <person name="Zhang H."/>
            <person name="Xiang H."/>
            <person name="Dong X."/>
        </authorList>
    </citation>
    <scope>NUCLEOTIDE SEQUENCE</scope>
    <source>
        <strain evidence="2">LLY</strain>
    </source>
</reference>
<organism evidence="2 3">
    <name type="scientific">Methanococcoides seepicolus</name>
    <dbReference type="NCBI Taxonomy" id="2828780"/>
    <lineage>
        <taxon>Archaea</taxon>
        <taxon>Methanobacteriati</taxon>
        <taxon>Methanobacteriota</taxon>
        <taxon>Stenosarchaea group</taxon>
        <taxon>Methanomicrobia</taxon>
        <taxon>Methanosarcinales</taxon>
        <taxon>Methanosarcinaceae</taxon>
        <taxon>Methanococcoides</taxon>
    </lineage>
</organism>
<dbReference type="EMBL" id="JAGSOI010000035">
    <property type="protein sequence ID" value="MCM1987090.1"/>
    <property type="molecule type" value="Genomic_DNA"/>
</dbReference>
<reference evidence="2" key="2">
    <citation type="submission" date="2021-04" db="EMBL/GenBank/DDBJ databases">
        <authorList>
            <person name="Dong X."/>
        </authorList>
    </citation>
    <scope>NUCLEOTIDE SEQUENCE</scope>
    <source>
        <strain evidence="2">LLY</strain>
    </source>
</reference>
<keyword evidence="1" id="KW-1133">Transmembrane helix</keyword>
<dbReference type="AlphaFoldDB" id="A0A9E4ZFS9"/>
<keyword evidence="1" id="KW-0812">Transmembrane</keyword>
<keyword evidence="3" id="KW-1185">Reference proteome</keyword>
<evidence type="ECO:0000313" key="2">
    <source>
        <dbReference type="EMBL" id="MCM1987090.1"/>
    </source>
</evidence>
<evidence type="ECO:0000313" key="3">
    <source>
        <dbReference type="Proteomes" id="UP001056766"/>
    </source>
</evidence>
<name>A0A9E4ZFS9_9EURY</name>
<gene>
    <name evidence="2" type="ORF">KDK67_08850</name>
</gene>
<accession>A0A9E4ZFS9</accession>